<accession>A0A8S9KS89</accession>
<organism evidence="2 4">
    <name type="scientific">Brassica cretica</name>
    <name type="common">Mustard</name>
    <dbReference type="NCBI Taxonomy" id="69181"/>
    <lineage>
        <taxon>Eukaryota</taxon>
        <taxon>Viridiplantae</taxon>
        <taxon>Streptophyta</taxon>
        <taxon>Embryophyta</taxon>
        <taxon>Tracheophyta</taxon>
        <taxon>Spermatophyta</taxon>
        <taxon>Magnoliopsida</taxon>
        <taxon>eudicotyledons</taxon>
        <taxon>Gunneridae</taxon>
        <taxon>Pentapetalae</taxon>
        <taxon>rosids</taxon>
        <taxon>malvids</taxon>
        <taxon>Brassicales</taxon>
        <taxon>Brassicaceae</taxon>
        <taxon>Brassiceae</taxon>
        <taxon>Brassica</taxon>
    </lineage>
</organism>
<proteinExistence type="predicted"/>
<sequence length="63" mass="7072">MCAAETRTRSPRSSSNLQAAEVTCRRKRRRGWNGRHFLGGGGGRQQKRREIGLDEGRGEETTV</sequence>
<reference evidence="3" key="2">
    <citation type="submission" date="2019-12" db="EMBL/GenBank/DDBJ databases">
        <title>Genome sequencing and annotation of Brassica cretica.</title>
        <authorList>
            <person name="Studholme D.J."/>
            <person name="Sarris P."/>
        </authorList>
    </citation>
    <scope>NUCLEOTIDE SEQUENCE</scope>
    <source>
        <strain evidence="3">PFS-109/04</strain>
        <tissue evidence="3">Leaf</tissue>
    </source>
</reference>
<reference evidence="2" key="1">
    <citation type="submission" date="2019-12" db="EMBL/GenBank/DDBJ databases">
        <title>Genome sequencing and annotation of Brassica cretica.</title>
        <authorList>
            <person name="Studholme D.J."/>
            <person name="Sarris P.F."/>
        </authorList>
    </citation>
    <scope>NUCLEOTIDE SEQUENCE</scope>
    <source>
        <strain evidence="2">PFS-001/15</strain>
        <tissue evidence="2">Leaf</tissue>
    </source>
</reference>
<evidence type="ECO:0000313" key="4">
    <source>
        <dbReference type="Proteomes" id="UP000712281"/>
    </source>
</evidence>
<dbReference type="Proteomes" id="UP000712600">
    <property type="component" value="Unassembled WGS sequence"/>
</dbReference>
<evidence type="ECO:0000313" key="3">
    <source>
        <dbReference type="EMBL" id="KAF3538117.1"/>
    </source>
</evidence>
<dbReference type="EMBL" id="QGKW02000717">
    <property type="protein sequence ID" value="KAF2596607.1"/>
    <property type="molecule type" value="Genomic_DNA"/>
</dbReference>
<protein>
    <submittedName>
        <fullName evidence="2">Uncharacterized protein</fullName>
    </submittedName>
</protein>
<feature type="compositionally biased region" description="Basic and acidic residues" evidence="1">
    <location>
        <begin position="48"/>
        <end position="63"/>
    </location>
</feature>
<dbReference type="AlphaFoldDB" id="A0A8S9KS89"/>
<dbReference type="EMBL" id="QGKX02001290">
    <property type="protein sequence ID" value="KAF3538117.1"/>
    <property type="molecule type" value="Genomic_DNA"/>
</dbReference>
<dbReference type="Proteomes" id="UP000712281">
    <property type="component" value="Unassembled WGS sequence"/>
</dbReference>
<evidence type="ECO:0000313" key="2">
    <source>
        <dbReference type="EMBL" id="KAF2596607.1"/>
    </source>
</evidence>
<name>A0A8S9KS89_BRACR</name>
<gene>
    <name evidence="2" type="ORF">F2Q68_00011652</name>
    <name evidence="3" type="ORF">F2Q69_00024527</name>
</gene>
<feature type="region of interest" description="Disordered" evidence="1">
    <location>
        <begin position="1"/>
        <end position="63"/>
    </location>
</feature>
<comment type="caution">
    <text evidence="2">The sequence shown here is derived from an EMBL/GenBank/DDBJ whole genome shotgun (WGS) entry which is preliminary data.</text>
</comment>
<evidence type="ECO:0000256" key="1">
    <source>
        <dbReference type="SAM" id="MobiDB-lite"/>
    </source>
</evidence>